<dbReference type="EMBL" id="JASPKY010000014">
    <property type="protein sequence ID" value="KAK9753275.1"/>
    <property type="molecule type" value="Genomic_DNA"/>
</dbReference>
<sequence length="77" mass="8748">MSSDINVSVDYFLSMPFVGQWATHPFYMHVFMGISTTAILNRPSKPCLSPNYSNVCLKRSKGVQDNCEIFLCYMLVC</sequence>
<proteinExistence type="predicted"/>
<evidence type="ECO:0000313" key="1">
    <source>
        <dbReference type="EMBL" id="KAK9753275.1"/>
    </source>
</evidence>
<organism evidence="1 2">
    <name type="scientific">Popillia japonica</name>
    <name type="common">Japanese beetle</name>
    <dbReference type="NCBI Taxonomy" id="7064"/>
    <lineage>
        <taxon>Eukaryota</taxon>
        <taxon>Metazoa</taxon>
        <taxon>Ecdysozoa</taxon>
        <taxon>Arthropoda</taxon>
        <taxon>Hexapoda</taxon>
        <taxon>Insecta</taxon>
        <taxon>Pterygota</taxon>
        <taxon>Neoptera</taxon>
        <taxon>Endopterygota</taxon>
        <taxon>Coleoptera</taxon>
        <taxon>Polyphaga</taxon>
        <taxon>Scarabaeiformia</taxon>
        <taxon>Scarabaeidae</taxon>
        <taxon>Rutelinae</taxon>
        <taxon>Popillia</taxon>
    </lineage>
</organism>
<name>A0AAW1N393_POPJA</name>
<evidence type="ECO:0000313" key="2">
    <source>
        <dbReference type="Proteomes" id="UP001458880"/>
    </source>
</evidence>
<accession>A0AAW1N393</accession>
<dbReference type="AlphaFoldDB" id="A0AAW1N393"/>
<keyword evidence="2" id="KW-1185">Reference proteome</keyword>
<comment type="caution">
    <text evidence="1">The sequence shown here is derived from an EMBL/GenBank/DDBJ whole genome shotgun (WGS) entry which is preliminary data.</text>
</comment>
<reference evidence="1 2" key="1">
    <citation type="journal article" date="2024" name="BMC Genomics">
        <title>De novo assembly and annotation of Popillia japonica's genome with initial clues to its potential as an invasive pest.</title>
        <authorList>
            <person name="Cucini C."/>
            <person name="Boschi S."/>
            <person name="Funari R."/>
            <person name="Cardaioli E."/>
            <person name="Iannotti N."/>
            <person name="Marturano G."/>
            <person name="Paoli F."/>
            <person name="Bruttini M."/>
            <person name="Carapelli A."/>
            <person name="Frati F."/>
            <person name="Nardi F."/>
        </authorList>
    </citation>
    <scope>NUCLEOTIDE SEQUENCE [LARGE SCALE GENOMIC DNA]</scope>
    <source>
        <strain evidence="1">DMR45628</strain>
    </source>
</reference>
<dbReference type="Proteomes" id="UP001458880">
    <property type="component" value="Unassembled WGS sequence"/>
</dbReference>
<protein>
    <submittedName>
        <fullName evidence="1">Uncharacterized protein</fullName>
    </submittedName>
</protein>
<gene>
    <name evidence="1" type="ORF">QE152_g3452</name>
</gene>